<name>A0ACD1DVY5_9BACT</name>
<accession>A0ACD1DVY5</accession>
<dbReference type="EMBL" id="CP074691">
    <property type="protein sequence ID" value="QVL36198.1"/>
    <property type="molecule type" value="Genomic_DNA"/>
</dbReference>
<evidence type="ECO:0000313" key="1">
    <source>
        <dbReference type="EMBL" id="QVL36198.1"/>
    </source>
</evidence>
<protein>
    <submittedName>
        <fullName evidence="1">DUF58 domain-containing protein</fullName>
    </submittedName>
</protein>
<proteinExistence type="predicted"/>
<gene>
    <name evidence="1" type="ORF">KIH16_13900</name>
</gene>
<dbReference type="Proteomes" id="UP000682204">
    <property type="component" value="Chromosome"/>
</dbReference>
<sequence>MVLCLTRKSRLFFRLGSLLVAAAVFSGKREFLVAAMPLVTSLLLSLWTVDVPRCTVETEGDGAGAVEGGKGSLKMAIDVFRPLPLLKVRPLLRERPDGASLSLGAYVVSLRPGEKWERTLPFVFPGRGIYLGGELSLQALVGFGGFIASWSGGRQETFTVLPQAERGPNLSVVMAGTHHWGRGHLSSLRGEGMEFAEVRELREGEVPKDINWRATSARNRFFVNSRLPERGGDLVLVVDTLKNVGLRPHSCLDRSARAAATIALMALDGGDRVGLVDYGGFLEWIPPGRGERQAHALLGRLAALSVTANYCYRDLGELPRRGLPPQASVVVLSPLLDDRSFQMVSALAGHGFDPLILYVSPFRQEMLQEREGLWREWHSLQERRLSALRGEGLRFAEWEGESRLCLTRLFARRPGEGKRFRFQARLSS</sequence>
<keyword evidence="2" id="KW-1185">Reference proteome</keyword>
<organism evidence="1 2">
    <name type="scientific">Aminirod propionatiphilus</name>
    <dbReference type="NCBI Taxonomy" id="3415223"/>
    <lineage>
        <taxon>Bacteria</taxon>
        <taxon>Thermotogati</taxon>
        <taxon>Synergistota</taxon>
        <taxon>Synergistia</taxon>
        <taxon>Synergistales</taxon>
        <taxon>Aminiphilaceae</taxon>
        <taxon>Aminirod</taxon>
    </lineage>
</organism>
<evidence type="ECO:0000313" key="2">
    <source>
        <dbReference type="Proteomes" id="UP000682204"/>
    </source>
</evidence>
<reference evidence="1" key="1">
    <citation type="submission" date="2021-05" db="EMBL/GenBank/DDBJ databases">
        <title>An isolated secondary fermenter in methanogenic hydrocarbon-degrading communities.</title>
        <authorList>
            <person name="Liu Y.-F."/>
            <person name="Liu Z.-l."/>
        </authorList>
    </citation>
    <scope>NUCLEOTIDE SEQUENCE</scope>
    <source>
        <strain evidence="1">L-13</strain>
    </source>
</reference>